<dbReference type="Pfam" id="PF05025">
    <property type="entry name" value="RbsD_FucU"/>
    <property type="match status" value="1"/>
</dbReference>
<evidence type="ECO:0000256" key="1">
    <source>
        <dbReference type="ARBA" id="ARBA00000223"/>
    </source>
</evidence>
<reference evidence="4" key="1">
    <citation type="submission" date="2020-10" db="EMBL/GenBank/DDBJ databases">
        <authorList>
            <person name="Gilroy R."/>
        </authorList>
    </citation>
    <scope>NUCLEOTIDE SEQUENCE</scope>
    <source>
        <strain evidence="4">ChiSjej4B22-9803</strain>
    </source>
</reference>
<sequence>MLKGINPILTPDLLKILMEMGHGDEIVISDGNFPAASLAKRLVRLDGVQAPEVLDAVLSVMPLDQYVDKQVALMEVCEGDTVVPVIWDTYKEIIKKYEPEAGIEHMERFAYYERAKQAFAVVYTSEKAQYANVILKKGCVIE</sequence>
<dbReference type="Gene3D" id="3.40.1650.10">
    <property type="entry name" value="RbsD-like domain"/>
    <property type="match status" value="1"/>
</dbReference>
<dbReference type="Proteomes" id="UP000824111">
    <property type="component" value="Unassembled WGS sequence"/>
</dbReference>
<evidence type="ECO:0000256" key="2">
    <source>
        <dbReference type="ARBA" id="ARBA00023235"/>
    </source>
</evidence>
<dbReference type="AlphaFoldDB" id="A0A9D1LVL3"/>
<dbReference type="GO" id="GO:0036373">
    <property type="term" value="F:L-fucose mutarotase activity"/>
    <property type="evidence" value="ECO:0007669"/>
    <property type="project" value="UniProtKB-EC"/>
</dbReference>
<proteinExistence type="predicted"/>
<name>A0A9D1LVL3_9FIRM</name>
<keyword evidence="2 4" id="KW-0413">Isomerase</keyword>
<protein>
    <submittedName>
        <fullName evidence="4">L-fucose mutarotase</fullName>
        <ecNumber evidence="4">5.1.3.29</ecNumber>
    </submittedName>
</protein>
<reference evidence="4" key="2">
    <citation type="journal article" date="2021" name="PeerJ">
        <title>Extensive microbial diversity within the chicken gut microbiome revealed by metagenomics and culture.</title>
        <authorList>
            <person name="Gilroy R."/>
            <person name="Ravi A."/>
            <person name="Getino M."/>
            <person name="Pursley I."/>
            <person name="Horton D.L."/>
            <person name="Alikhan N.F."/>
            <person name="Baker D."/>
            <person name="Gharbi K."/>
            <person name="Hall N."/>
            <person name="Watson M."/>
            <person name="Adriaenssens E.M."/>
            <person name="Foster-Nyarko E."/>
            <person name="Jarju S."/>
            <person name="Secka A."/>
            <person name="Antonio M."/>
            <person name="Oren A."/>
            <person name="Chaudhuri R.R."/>
            <person name="La Ragione R."/>
            <person name="Hildebrand F."/>
            <person name="Pallen M.J."/>
        </authorList>
    </citation>
    <scope>NUCLEOTIDE SEQUENCE</scope>
    <source>
        <strain evidence="4">ChiSjej4B22-9803</strain>
    </source>
</reference>
<dbReference type="SUPFAM" id="SSF102546">
    <property type="entry name" value="RbsD-like"/>
    <property type="match status" value="1"/>
</dbReference>
<dbReference type="GO" id="GO:0006004">
    <property type="term" value="P:fucose metabolic process"/>
    <property type="evidence" value="ECO:0007669"/>
    <property type="project" value="TreeGrafter"/>
</dbReference>
<dbReference type="EC" id="5.1.3.29" evidence="4"/>
<gene>
    <name evidence="4" type="primary">fucU</name>
    <name evidence="4" type="ORF">IAB04_06105</name>
</gene>
<dbReference type="PANTHER" id="PTHR31690">
    <property type="entry name" value="FUCOSE MUTAROTASE"/>
    <property type="match status" value="1"/>
</dbReference>
<evidence type="ECO:0000256" key="3">
    <source>
        <dbReference type="ARBA" id="ARBA00036324"/>
    </source>
</evidence>
<comment type="catalytic activity">
    <reaction evidence="3">
        <text>alpha-L-fucose = beta-L-fucose</text>
        <dbReference type="Rhea" id="RHEA:25580"/>
        <dbReference type="ChEBI" id="CHEBI:42548"/>
        <dbReference type="ChEBI" id="CHEBI:42589"/>
        <dbReference type="EC" id="5.1.3.29"/>
    </reaction>
</comment>
<dbReference type="InterPro" id="IPR007721">
    <property type="entry name" value="RbsD_FucU"/>
</dbReference>
<dbReference type="NCBIfam" id="NF011949">
    <property type="entry name" value="PRK15420.1"/>
    <property type="match status" value="1"/>
</dbReference>
<comment type="catalytic activity">
    <reaction evidence="1">
        <text>beta-D-ribopyranose = beta-D-ribofuranose</text>
        <dbReference type="Rhea" id="RHEA:25432"/>
        <dbReference type="ChEBI" id="CHEBI:27476"/>
        <dbReference type="ChEBI" id="CHEBI:47002"/>
        <dbReference type="EC" id="5.4.99.62"/>
    </reaction>
</comment>
<dbReference type="GO" id="GO:0062193">
    <property type="term" value="F:D-ribose pyranase activity"/>
    <property type="evidence" value="ECO:0007669"/>
    <property type="project" value="UniProtKB-EC"/>
</dbReference>
<dbReference type="PANTHER" id="PTHR31690:SF4">
    <property type="entry name" value="FUCOSE MUTAROTASE"/>
    <property type="match status" value="1"/>
</dbReference>
<accession>A0A9D1LVL3</accession>
<evidence type="ECO:0000313" key="4">
    <source>
        <dbReference type="EMBL" id="HIU48918.1"/>
    </source>
</evidence>
<dbReference type="InterPro" id="IPR023750">
    <property type="entry name" value="RbsD-like_sf"/>
</dbReference>
<evidence type="ECO:0000313" key="5">
    <source>
        <dbReference type="Proteomes" id="UP000824111"/>
    </source>
</evidence>
<organism evidence="4 5">
    <name type="scientific">Candidatus Avimonoglobus intestinipullorum</name>
    <dbReference type="NCBI Taxonomy" id="2840699"/>
    <lineage>
        <taxon>Bacteria</taxon>
        <taxon>Bacillati</taxon>
        <taxon>Bacillota</taxon>
        <taxon>Clostridia</taxon>
        <taxon>Eubacteriales</taxon>
        <taxon>Candidatus Avimonoglobus</taxon>
    </lineage>
</organism>
<dbReference type="EMBL" id="DVND01000158">
    <property type="protein sequence ID" value="HIU48918.1"/>
    <property type="molecule type" value="Genomic_DNA"/>
</dbReference>
<dbReference type="GO" id="GO:0042806">
    <property type="term" value="F:fucose binding"/>
    <property type="evidence" value="ECO:0007669"/>
    <property type="project" value="TreeGrafter"/>
</dbReference>
<dbReference type="InterPro" id="IPR050443">
    <property type="entry name" value="RbsD/FucU_mutarotase"/>
</dbReference>
<comment type="caution">
    <text evidence="4">The sequence shown here is derived from an EMBL/GenBank/DDBJ whole genome shotgun (WGS) entry which is preliminary data.</text>
</comment>